<dbReference type="EMBL" id="KZ613945">
    <property type="protein sequence ID" value="PMD40460.1"/>
    <property type="molecule type" value="Genomic_DNA"/>
</dbReference>
<evidence type="ECO:0000256" key="5">
    <source>
        <dbReference type="ARBA" id="ARBA00023002"/>
    </source>
</evidence>
<evidence type="ECO:0000256" key="4">
    <source>
        <dbReference type="ARBA" id="ARBA00022723"/>
    </source>
</evidence>
<keyword evidence="6 8" id="KW-0408">Iron</keyword>
<keyword evidence="5 9" id="KW-0560">Oxidoreductase</keyword>
<dbReference type="InterPro" id="IPR050364">
    <property type="entry name" value="Cytochrome_P450_fung"/>
</dbReference>
<evidence type="ECO:0000313" key="10">
    <source>
        <dbReference type="EMBL" id="PMD40460.1"/>
    </source>
</evidence>
<evidence type="ECO:0000256" key="1">
    <source>
        <dbReference type="ARBA" id="ARBA00001971"/>
    </source>
</evidence>
<dbReference type="CDD" id="cd11065">
    <property type="entry name" value="CYP64-like"/>
    <property type="match status" value="1"/>
</dbReference>
<keyword evidence="7 9" id="KW-0503">Monooxygenase</keyword>
<dbReference type="Pfam" id="PF00067">
    <property type="entry name" value="p450"/>
    <property type="match status" value="1"/>
</dbReference>
<dbReference type="PANTHER" id="PTHR46300">
    <property type="entry name" value="P450, PUTATIVE (EUROFUNG)-RELATED-RELATED"/>
    <property type="match status" value="1"/>
</dbReference>
<dbReference type="PRINTS" id="PR00463">
    <property type="entry name" value="EP450I"/>
</dbReference>
<dbReference type="SUPFAM" id="SSF48264">
    <property type="entry name" value="Cytochrome P450"/>
    <property type="match status" value="1"/>
</dbReference>
<evidence type="ECO:0000256" key="6">
    <source>
        <dbReference type="ARBA" id="ARBA00023004"/>
    </source>
</evidence>
<organism evidence="10 11">
    <name type="scientific">Hyaloscypha variabilis (strain UAMH 11265 / GT02V1 / F)</name>
    <name type="common">Meliniomyces variabilis</name>
    <dbReference type="NCBI Taxonomy" id="1149755"/>
    <lineage>
        <taxon>Eukaryota</taxon>
        <taxon>Fungi</taxon>
        <taxon>Dikarya</taxon>
        <taxon>Ascomycota</taxon>
        <taxon>Pezizomycotina</taxon>
        <taxon>Leotiomycetes</taxon>
        <taxon>Helotiales</taxon>
        <taxon>Hyaloscyphaceae</taxon>
        <taxon>Hyaloscypha</taxon>
        <taxon>Hyaloscypha variabilis</taxon>
    </lineage>
</organism>
<evidence type="ECO:0000313" key="11">
    <source>
        <dbReference type="Proteomes" id="UP000235786"/>
    </source>
</evidence>
<dbReference type="InterPro" id="IPR036396">
    <property type="entry name" value="Cyt_P450_sf"/>
</dbReference>
<keyword evidence="4 8" id="KW-0479">Metal-binding</keyword>
<dbReference type="GO" id="GO:0004497">
    <property type="term" value="F:monooxygenase activity"/>
    <property type="evidence" value="ECO:0007669"/>
    <property type="project" value="UniProtKB-KW"/>
</dbReference>
<dbReference type="InterPro" id="IPR002401">
    <property type="entry name" value="Cyt_P450_E_grp-I"/>
</dbReference>
<dbReference type="GO" id="GO:0005506">
    <property type="term" value="F:iron ion binding"/>
    <property type="evidence" value="ECO:0007669"/>
    <property type="project" value="InterPro"/>
</dbReference>
<dbReference type="GO" id="GO:0020037">
    <property type="term" value="F:heme binding"/>
    <property type="evidence" value="ECO:0007669"/>
    <property type="project" value="InterPro"/>
</dbReference>
<sequence length="526" mass="58870">MSFAIIISLILGVLGLYLVAINLFPRKRPALPPGPKPKFLIGNILDLPKTGDLEYLHWLQHKSLYGPISSVTIMGQILIILNDAQLAYELLEKRSLKHSSRPSQVFAGKMVGWENSLALNTYSNRFRAHRKQMAQILGSKAAVSRFDSLQEVEVGRFLLRTLETPDALLENFRREAGAVILKMAYGYTTEPVKNDPLVELAGKALDEFAKAAVPGAWAVDIMPFLSYLPEWCPGTGFKRTARQWRATLTELTERPYAFVKHQMAQGKHESSFLSQLLGSGNLDDEETFVAKWSALSLYSGGADTTVSSMSCFFLAMTLFPEVQRKAQDEIDVVVGSDRLPGFQDRKNLPYLDAIVQEVLRWHPVAPMGIPHMTTEDDVCEGYVIPKGALLLPNIWFFTHDPDVYHDPMSFKPERFLSINGSIPEPDPHKLSFGFGRRICPGHFLADASLFLNIAQFLAVFRVNKVVENGQVIEPSASFLPGVISHPVPFRTSVVPRSTRHVAIIRSLEQTHPWQEGDADVLERVTY</sequence>
<name>A0A2J6RPN6_HYAVF</name>
<dbReference type="Gene3D" id="1.10.630.10">
    <property type="entry name" value="Cytochrome P450"/>
    <property type="match status" value="1"/>
</dbReference>
<keyword evidence="3 8" id="KW-0349">Heme</keyword>
<evidence type="ECO:0000256" key="7">
    <source>
        <dbReference type="ARBA" id="ARBA00023033"/>
    </source>
</evidence>
<protein>
    <submittedName>
        <fullName evidence="10">Putative cytochrome P450 oxidoreductase OrdA-like protein</fullName>
    </submittedName>
</protein>
<gene>
    <name evidence="10" type="ORF">L207DRAFT_488274</name>
</gene>
<proteinExistence type="inferred from homology"/>
<dbReference type="OrthoDB" id="2789670at2759"/>
<dbReference type="PRINTS" id="PR00385">
    <property type="entry name" value="P450"/>
</dbReference>
<feature type="binding site" description="axial binding residue" evidence="8">
    <location>
        <position position="439"/>
    </location>
    <ligand>
        <name>heme</name>
        <dbReference type="ChEBI" id="CHEBI:30413"/>
    </ligand>
    <ligandPart>
        <name>Fe</name>
        <dbReference type="ChEBI" id="CHEBI:18248"/>
    </ligandPart>
</feature>
<comment type="similarity">
    <text evidence="2 9">Belongs to the cytochrome P450 family.</text>
</comment>
<dbReference type="Proteomes" id="UP000235786">
    <property type="component" value="Unassembled WGS sequence"/>
</dbReference>
<dbReference type="InterPro" id="IPR001128">
    <property type="entry name" value="Cyt_P450"/>
</dbReference>
<evidence type="ECO:0000256" key="2">
    <source>
        <dbReference type="ARBA" id="ARBA00010617"/>
    </source>
</evidence>
<keyword evidence="11" id="KW-1185">Reference proteome</keyword>
<accession>A0A2J6RPN6</accession>
<evidence type="ECO:0000256" key="9">
    <source>
        <dbReference type="RuleBase" id="RU000461"/>
    </source>
</evidence>
<reference evidence="10 11" key="1">
    <citation type="submission" date="2016-04" db="EMBL/GenBank/DDBJ databases">
        <title>A degradative enzymes factory behind the ericoid mycorrhizal symbiosis.</title>
        <authorList>
            <consortium name="DOE Joint Genome Institute"/>
            <person name="Martino E."/>
            <person name="Morin E."/>
            <person name="Grelet G."/>
            <person name="Kuo A."/>
            <person name="Kohler A."/>
            <person name="Daghino S."/>
            <person name="Barry K."/>
            <person name="Choi C."/>
            <person name="Cichocki N."/>
            <person name="Clum A."/>
            <person name="Copeland A."/>
            <person name="Hainaut M."/>
            <person name="Haridas S."/>
            <person name="Labutti K."/>
            <person name="Lindquist E."/>
            <person name="Lipzen A."/>
            <person name="Khouja H.-R."/>
            <person name="Murat C."/>
            <person name="Ohm R."/>
            <person name="Olson A."/>
            <person name="Spatafora J."/>
            <person name="Veneault-Fourrey C."/>
            <person name="Henrissat B."/>
            <person name="Grigoriev I."/>
            <person name="Martin F."/>
            <person name="Perotto S."/>
        </authorList>
    </citation>
    <scope>NUCLEOTIDE SEQUENCE [LARGE SCALE GENOMIC DNA]</scope>
    <source>
        <strain evidence="10 11">F</strain>
    </source>
</reference>
<dbReference type="InterPro" id="IPR017972">
    <property type="entry name" value="Cyt_P450_CS"/>
</dbReference>
<comment type="cofactor">
    <cofactor evidence="1 8">
        <name>heme</name>
        <dbReference type="ChEBI" id="CHEBI:30413"/>
    </cofactor>
</comment>
<dbReference type="AlphaFoldDB" id="A0A2J6RPN6"/>
<dbReference type="GO" id="GO:0016705">
    <property type="term" value="F:oxidoreductase activity, acting on paired donors, with incorporation or reduction of molecular oxygen"/>
    <property type="evidence" value="ECO:0007669"/>
    <property type="project" value="InterPro"/>
</dbReference>
<evidence type="ECO:0000256" key="3">
    <source>
        <dbReference type="ARBA" id="ARBA00022617"/>
    </source>
</evidence>
<dbReference type="STRING" id="1149755.A0A2J6RPN6"/>
<dbReference type="PROSITE" id="PS00086">
    <property type="entry name" value="CYTOCHROME_P450"/>
    <property type="match status" value="1"/>
</dbReference>
<dbReference type="PANTHER" id="PTHR46300:SF7">
    <property type="entry name" value="P450, PUTATIVE (EUROFUNG)-RELATED"/>
    <property type="match status" value="1"/>
</dbReference>
<evidence type="ECO:0000256" key="8">
    <source>
        <dbReference type="PIRSR" id="PIRSR602401-1"/>
    </source>
</evidence>